<dbReference type="InterPro" id="IPR002678">
    <property type="entry name" value="DUF34/NIF3"/>
</dbReference>
<evidence type="ECO:0000256" key="4">
    <source>
        <dbReference type="ARBA" id="ARBA00022723"/>
    </source>
</evidence>
<evidence type="ECO:0000256" key="3">
    <source>
        <dbReference type="ARBA" id="ARBA00022112"/>
    </source>
</evidence>
<dbReference type="PIRSF" id="PIRSF037489">
    <property type="entry name" value="UCP037489_NIF3_YqfO"/>
    <property type="match status" value="1"/>
</dbReference>
<dbReference type="InterPro" id="IPR036069">
    <property type="entry name" value="DUF34/NIF3_sf"/>
</dbReference>
<comment type="subunit">
    <text evidence="2">Homohexamer.</text>
</comment>
<feature type="binding site" evidence="6">
    <location>
        <position position="333"/>
    </location>
    <ligand>
        <name>a divalent metal cation</name>
        <dbReference type="ChEBI" id="CHEBI:60240"/>
        <label>1</label>
    </ligand>
</feature>
<feature type="binding site" evidence="6">
    <location>
        <position position="103"/>
    </location>
    <ligand>
        <name>a divalent metal cation</name>
        <dbReference type="ChEBI" id="CHEBI:60240"/>
        <label>1</label>
    </ligand>
</feature>
<comment type="similarity">
    <text evidence="1 5">Belongs to the GTP cyclohydrolase I type 2/NIF3 family.</text>
</comment>
<gene>
    <name evidence="7" type="ORF">ENV30_07495</name>
</gene>
<feature type="binding site" evidence="6">
    <location>
        <position position="64"/>
    </location>
    <ligand>
        <name>a divalent metal cation</name>
        <dbReference type="ChEBI" id="CHEBI:60240"/>
        <label>2</label>
    </ligand>
</feature>
<comment type="caution">
    <text evidence="7">The sequence shown here is derived from an EMBL/GenBank/DDBJ whole genome shotgun (WGS) entry which is preliminary data.</text>
</comment>
<keyword evidence="4 5" id="KW-0479">Metal-binding</keyword>
<protein>
    <recommendedName>
        <fullName evidence="3 5">GTP cyclohydrolase 1 type 2 homolog</fullName>
    </recommendedName>
</protein>
<proteinExistence type="inferred from homology"/>
<evidence type="ECO:0000256" key="2">
    <source>
        <dbReference type="ARBA" id="ARBA00011643"/>
    </source>
</evidence>
<dbReference type="InterPro" id="IPR015867">
    <property type="entry name" value="N-reg_PII/ATP_PRibTrfase_C"/>
</dbReference>
<dbReference type="SUPFAM" id="SSF102705">
    <property type="entry name" value="NIF3 (NGG1p interacting factor 3)-like"/>
    <property type="match status" value="1"/>
</dbReference>
<dbReference type="GO" id="GO:0005737">
    <property type="term" value="C:cytoplasm"/>
    <property type="evidence" value="ECO:0007669"/>
    <property type="project" value="TreeGrafter"/>
</dbReference>
<dbReference type="InterPro" id="IPR017221">
    <property type="entry name" value="DUF34/NIF3_bac"/>
</dbReference>
<dbReference type="AlphaFoldDB" id="A0A7V3YHE3"/>
<dbReference type="GO" id="GO:0046872">
    <property type="term" value="F:metal ion binding"/>
    <property type="evidence" value="ECO:0007669"/>
    <property type="project" value="UniProtKB-UniRule"/>
</dbReference>
<evidence type="ECO:0000256" key="6">
    <source>
        <dbReference type="PIRSR" id="PIRSR602678-1"/>
    </source>
</evidence>
<evidence type="ECO:0000256" key="5">
    <source>
        <dbReference type="PIRNR" id="PIRNR037489"/>
    </source>
</evidence>
<sequence>MEPLQNVVRFFEEIFPSSLALPEDRVGLQVQAKDTVERVMVALELNPRVLKKATRERIDLLYLHHPPLWEPLSRLSYLDPLFSMLAELYFQKISVLAHHTNLDLAPGGIADQWVKLLELEGSIKPLLPVTHGRKYKVVTFVPPSHLNEVLRVLFAQGAGIIGNYEECAFFLPGTGTFLPRAEARPFIGVPGQRETVEEIRVEVEVMPFCLEKVLEALHETHPYEQPVVDVYSLVMFSSSAGLGRTVYLSSPLPWEVFEKRIASLAIPRTEFFGERKETLQKIALCPGSGRKLVTRVIEERADLFISGDLTHHDVETLCLSGISYLHLPHGEGERRALRELVPSLREQVQKKGLNVSILSEEDVP</sequence>
<reference evidence="7" key="1">
    <citation type="journal article" date="2020" name="mSystems">
        <title>Genome- and Community-Level Interaction Insights into Carbon Utilization and Element Cycling Functions of Hydrothermarchaeota in Hydrothermal Sediment.</title>
        <authorList>
            <person name="Zhou Z."/>
            <person name="Liu Y."/>
            <person name="Xu W."/>
            <person name="Pan J."/>
            <person name="Luo Z.H."/>
            <person name="Li M."/>
        </authorList>
    </citation>
    <scope>NUCLEOTIDE SEQUENCE [LARGE SCALE GENOMIC DNA]</scope>
    <source>
        <strain evidence="7">SpSt-747</strain>
    </source>
</reference>
<dbReference type="Gene3D" id="3.40.1390.30">
    <property type="entry name" value="NIF3 (NGG1p interacting factor 3)-like"/>
    <property type="match status" value="1"/>
</dbReference>
<feature type="binding site" evidence="6">
    <location>
        <position position="65"/>
    </location>
    <ligand>
        <name>a divalent metal cation</name>
        <dbReference type="ChEBI" id="CHEBI:60240"/>
        <label>1</label>
    </ligand>
</feature>
<feature type="binding site" evidence="6">
    <location>
        <position position="329"/>
    </location>
    <ligand>
        <name>a divalent metal cation</name>
        <dbReference type="ChEBI" id="CHEBI:60240"/>
        <label>1</label>
    </ligand>
</feature>
<dbReference type="NCBIfam" id="TIGR00486">
    <property type="entry name" value="YbgI_SA1388"/>
    <property type="match status" value="1"/>
</dbReference>
<dbReference type="PANTHER" id="PTHR13799:SF14">
    <property type="entry name" value="GTP CYCLOHYDROLASE 1 TYPE 2 HOMOLOG"/>
    <property type="match status" value="1"/>
</dbReference>
<evidence type="ECO:0000313" key="7">
    <source>
        <dbReference type="EMBL" id="HGI31129.1"/>
    </source>
</evidence>
<organism evidence="7">
    <name type="scientific">Candidatus Caldatribacterium californiense</name>
    <dbReference type="NCBI Taxonomy" id="1454726"/>
    <lineage>
        <taxon>Bacteria</taxon>
        <taxon>Pseudomonadati</taxon>
        <taxon>Atribacterota</taxon>
        <taxon>Atribacteria</taxon>
        <taxon>Atribacterales</taxon>
        <taxon>Candidatus Caldatribacteriaceae</taxon>
        <taxon>Candidatus Caldatribacterium</taxon>
    </lineage>
</organism>
<dbReference type="EMBL" id="DTFV01000112">
    <property type="protein sequence ID" value="HGI31129.1"/>
    <property type="molecule type" value="Genomic_DNA"/>
</dbReference>
<dbReference type="PANTHER" id="PTHR13799">
    <property type="entry name" value="NGG1 INTERACTING FACTOR 3"/>
    <property type="match status" value="1"/>
</dbReference>
<accession>A0A7V3YHE3</accession>
<evidence type="ECO:0000256" key="1">
    <source>
        <dbReference type="ARBA" id="ARBA00006964"/>
    </source>
</evidence>
<dbReference type="FunFam" id="3.40.1390.30:FF:000001">
    <property type="entry name" value="GTP cyclohydrolase 1 type 2"/>
    <property type="match status" value="1"/>
</dbReference>
<name>A0A7V3YHE3_9BACT</name>
<dbReference type="Gene3D" id="3.30.70.120">
    <property type="match status" value="1"/>
</dbReference>
<dbReference type="Pfam" id="PF01784">
    <property type="entry name" value="DUF34_NIF3"/>
    <property type="match status" value="1"/>
</dbReference>